<keyword evidence="14" id="KW-1185">Reference proteome</keyword>
<dbReference type="OrthoDB" id="9802448at2"/>
<dbReference type="Pfam" id="PF05188">
    <property type="entry name" value="MutS_II"/>
    <property type="match status" value="1"/>
</dbReference>
<dbReference type="EMBL" id="CP001931">
    <property type="protein sequence ID" value="ADC88852.1"/>
    <property type="molecule type" value="Genomic_DNA"/>
</dbReference>
<protein>
    <recommendedName>
        <fullName evidence="2 9">DNA mismatch repair protein MutS</fullName>
    </recommendedName>
</protein>
<evidence type="ECO:0000259" key="12">
    <source>
        <dbReference type="PROSITE" id="PS00486"/>
    </source>
</evidence>
<dbReference type="NCBIfam" id="TIGR01070">
    <property type="entry name" value="mutS1"/>
    <property type="match status" value="1"/>
</dbReference>
<evidence type="ECO:0000256" key="11">
    <source>
        <dbReference type="SAM" id="Coils"/>
    </source>
</evidence>
<dbReference type="SMART" id="SM00533">
    <property type="entry name" value="MUTSd"/>
    <property type="match status" value="1"/>
</dbReference>
<dbReference type="InterPro" id="IPR027417">
    <property type="entry name" value="P-loop_NTPase"/>
</dbReference>
<dbReference type="InterPro" id="IPR005748">
    <property type="entry name" value="DNA_mismatch_repair_MutS"/>
</dbReference>
<name>D3SNW5_THEAH</name>
<dbReference type="GO" id="GO:0003684">
    <property type="term" value="F:damaged DNA binding"/>
    <property type="evidence" value="ECO:0007669"/>
    <property type="project" value="UniProtKB-UniRule"/>
</dbReference>
<dbReference type="GO" id="GO:0005524">
    <property type="term" value="F:ATP binding"/>
    <property type="evidence" value="ECO:0007669"/>
    <property type="project" value="UniProtKB-UniRule"/>
</dbReference>
<dbReference type="InterPro" id="IPR007861">
    <property type="entry name" value="DNA_mismatch_repair_MutS_clamp"/>
</dbReference>
<dbReference type="GO" id="GO:0006298">
    <property type="term" value="P:mismatch repair"/>
    <property type="evidence" value="ECO:0007669"/>
    <property type="project" value="UniProtKB-UniRule"/>
</dbReference>
<dbReference type="HOGENOM" id="CLU_002472_3_1_0"/>
<dbReference type="PIRSF" id="PIRSF037677">
    <property type="entry name" value="DNA_mis_repair_Msh6"/>
    <property type="match status" value="1"/>
</dbReference>
<comment type="similarity">
    <text evidence="1 9 10">Belongs to the DNA mismatch repair MutS family.</text>
</comment>
<dbReference type="Gene3D" id="1.10.1420.10">
    <property type="match status" value="2"/>
</dbReference>
<dbReference type="FunFam" id="3.40.1170.10:FF:000001">
    <property type="entry name" value="DNA mismatch repair protein MutS"/>
    <property type="match status" value="1"/>
</dbReference>
<dbReference type="InterPro" id="IPR007695">
    <property type="entry name" value="DNA_mismatch_repair_MutS-lik_N"/>
</dbReference>
<dbReference type="SMART" id="SM00534">
    <property type="entry name" value="MUTSac"/>
    <property type="match status" value="1"/>
</dbReference>
<comment type="function">
    <text evidence="8 9">This protein is involved in the repair of mismatches in DNA. It is possible that it carries out the mismatch recognition step. This protein has a weak ATPase activity.</text>
</comment>
<keyword evidence="3 9" id="KW-0547">Nucleotide-binding</keyword>
<feature type="binding site" evidence="9">
    <location>
        <begin position="608"/>
        <end position="615"/>
    </location>
    <ligand>
        <name>ATP</name>
        <dbReference type="ChEBI" id="CHEBI:30616"/>
    </ligand>
</feature>
<dbReference type="HAMAP" id="MF_00096">
    <property type="entry name" value="MutS"/>
    <property type="match status" value="1"/>
</dbReference>
<evidence type="ECO:0000256" key="1">
    <source>
        <dbReference type="ARBA" id="ARBA00006271"/>
    </source>
</evidence>
<evidence type="ECO:0000256" key="10">
    <source>
        <dbReference type="RuleBase" id="RU003756"/>
    </source>
</evidence>
<dbReference type="InterPro" id="IPR036678">
    <property type="entry name" value="MutS_con_dom_sf"/>
</dbReference>
<reference evidence="14" key="1">
    <citation type="journal article" date="2010" name="Stand. Genomic Sci.">
        <title>Complete genome sequence of Thermocrinis albus type strain (HI 11/12T).</title>
        <authorList>
            <person name="Wirth R."/>
            <person name="Sikorski J."/>
            <person name="Brambilla E."/>
            <person name="Misra M."/>
            <person name="Lapidus A."/>
            <person name="Copeland A."/>
            <person name="Nolan M."/>
            <person name="Lucas S."/>
            <person name="Chen F."/>
            <person name="Tice H."/>
            <person name="Cheng J.F."/>
            <person name="Han C."/>
            <person name="Detter J.C."/>
            <person name="Tapia R."/>
            <person name="Bruce D."/>
            <person name="Goodwin L."/>
            <person name="Pitluck S."/>
            <person name="Pati A."/>
            <person name="Anderson I."/>
            <person name="Ivanova N."/>
            <person name="Mavromatis K."/>
            <person name="Mikhailova N."/>
            <person name="Chen A."/>
            <person name="Palaniappan K."/>
            <person name="Bilek Y."/>
            <person name="Hader T."/>
            <person name="Land M."/>
            <person name="Hauser L."/>
            <person name="Chang Y.J."/>
            <person name="Jeffries C.D."/>
            <person name="Tindall B.J."/>
            <person name="Rohde M."/>
            <person name="Goker M."/>
            <person name="Bristow J."/>
            <person name="Eisen J.A."/>
            <person name="Markowitz V."/>
            <person name="Hugenholtz P."/>
            <person name="Kyrpides N.C."/>
            <person name="Klenk H.P."/>
        </authorList>
    </citation>
    <scope>NUCLEOTIDE SEQUENCE [LARGE SCALE GENOMIC DNA]</scope>
    <source>
        <strain evidence="14">DSM 14484 / JCM 11386 / HI 11/12</strain>
    </source>
</reference>
<evidence type="ECO:0000256" key="6">
    <source>
        <dbReference type="ARBA" id="ARBA00023125"/>
    </source>
</evidence>
<dbReference type="InterPro" id="IPR007860">
    <property type="entry name" value="DNA_mmatch_repair_MutS_con_dom"/>
</dbReference>
<dbReference type="Gene3D" id="3.40.50.300">
    <property type="entry name" value="P-loop containing nucleotide triphosphate hydrolases"/>
    <property type="match status" value="1"/>
</dbReference>
<evidence type="ECO:0000256" key="3">
    <source>
        <dbReference type="ARBA" id="ARBA00022741"/>
    </source>
</evidence>
<keyword evidence="7 9" id="KW-0234">DNA repair</keyword>
<dbReference type="Pfam" id="PF01624">
    <property type="entry name" value="MutS_I"/>
    <property type="match status" value="1"/>
</dbReference>
<proteinExistence type="inferred from homology"/>
<evidence type="ECO:0000256" key="7">
    <source>
        <dbReference type="ARBA" id="ARBA00023204"/>
    </source>
</evidence>
<dbReference type="Pfam" id="PF00488">
    <property type="entry name" value="MutS_V"/>
    <property type="match status" value="1"/>
</dbReference>
<dbReference type="SUPFAM" id="SSF53150">
    <property type="entry name" value="DNA repair protein MutS, domain II"/>
    <property type="match status" value="1"/>
</dbReference>
<accession>D3SNW5</accession>
<evidence type="ECO:0000256" key="8">
    <source>
        <dbReference type="ARBA" id="ARBA00024647"/>
    </source>
</evidence>
<dbReference type="Pfam" id="PF05190">
    <property type="entry name" value="MutS_IV"/>
    <property type="match status" value="1"/>
</dbReference>
<organism evidence="13 14">
    <name type="scientific">Thermocrinis albus (strain DSM 14484 / JCM 11386 / HI 11/12)</name>
    <dbReference type="NCBI Taxonomy" id="638303"/>
    <lineage>
        <taxon>Bacteria</taxon>
        <taxon>Pseudomonadati</taxon>
        <taxon>Aquificota</taxon>
        <taxon>Aquificia</taxon>
        <taxon>Aquificales</taxon>
        <taxon>Aquificaceae</taxon>
        <taxon>Thermocrinis</taxon>
    </lineage>
</organism>
<dbReference type="GO" id="GO:0140664">
    <property type="term" value="F:ATP-dependent DNA damage sensor activity"/>
    <property type="evidence" value="ECO:0007669"/>
    <property type="project" value="InterPro"/>
</dbReference>
<dbReference type="Proteomes" id="UP000002043">
    <property type="component" value="Chromosome"/>
</dbReference>
<evidence type="ECO:0000256" key="2">
    <source>
        <dbReference type="ARBA" id="ARBA00021982"/>
    </source>
</evidence>
<dbReference type="InterPro" id="IPR000432">
    <property type="entry name" value="DNA_mismatch_repair_MutS_C"/>
</dbReference>
<dbReference type="PROSITE" id="PS00486">
    <property type="entry name" value="DNA_MISMATCH_REPAIR_2"/>
    <property type="match status" value="1"/>
</dbReference>
<dbReference type="GO" id="GO:0030983">
    <property type="term" value="F:mismatched DNA binding"/>
    <property type="evidence" value="ECO:0007669"/>
    <property type="project" value="InterPro"/>
</dbReference>
<keyword evidence="6 9" id="KW-0238">DNA-binding</keyword>
<dbReference type="FunFam" id="3.40.50.300:FF:000870">
    <property type="entry name" value="MutS protein homolog 4"/>
    <property type="match status" value="1"/>
</dbReference>
<dbReference type="Pfam" id="PF05192">
    <property type="entry name" value="MutS_III"/>
    <property type="match status" value="1"/>
</dbReference>
<evidence type="ECO:0000256" key="9">
    <source>
        <dbReference type="HAMAP-Rule" id="MF_00096"/>
    </source>
</evidence>
<evidence type="ECO:0000313" key="13">
    <source>
        <dbReference type="EMBL" id="ADC88852.1"/>
    </source>
</evidence>
<evidence type="ECO:0000256" key="4">
    <source>
        <dbReference type="ARBA" id="ARBA00022763"/>
    </source>
</evidence>
<dbReference type="InterPro" id="IPR016151">
    <property type="entry name" value="DNA_mismatch_repair_MutS_N"/>
</dbReference>
<dbReference type="Gene3D" id="3.40.1170.10">
    <property type="entry name" value="DNA repair protein MutS, domain I"/>
    <property type="match status" value="1"/>
</dbReference>
<dbReference type="PANTHER" id="PTHR11361:SF34">
    <property type="entry name" value="DNA MISMATCH REPAIR PROTEIN MSH1, MITOCHONDRIAL"/>
    <property type="match status" value="1"/>
</dbReference>
<dbReference type="SUPFAM" id="SSF52540">
    <property type="entry name" value="P-loop containing nucleoside triphosphate hydrolases"/>
    <property type="match status" value="1"/>
</dbReference>
<keyword evidence="5 9" id="KW-0067">ATP-binding</keyword>
<dbReference type="RefSeq" id="WP_012991259.1">
    <property type="nucleotide sequence ID" value="NC_013894.1"/>
</dbReference>
<dbReference type="SUPFAM" id="SSF48334">
    <property type="entry name" value="DNA repair protein MutS, domain III"/>
    <property type="match status" value="1"/>
</dbReference>
<dbReference type="STRING" id="638303.Thal_0217"/>
<dbReference type="GO" id="GO:0005829">
    <property type="term" value="C:cytosol"/>
    <property type="evidence" value="ECO:0007669"/>
    <property type="project" value="TreeGrafter"/>
</dbReference>
<gene>
    <name evidence="9" type="primary">mutS</name>
    <name evidence="13" type="ordered locus">Thal_0217</name>
</gene>
<keyword evidence="11" id="KW-0175">Coiled coil</keyword>
<dbReference type="eggNOG" id="COG0249">
    <property type="taxonomic scope" value="Bacteria"/>
</dbReference>
<sequence>MWSTPSDDLTPMLAQYHALKQQYSDCLLFFRLGDFYELFYEDAQIGSKELGLVLTSRPAGKGKERIPMCGVPYHSASSYISRLVSKGYKVALCEQLEDASQAKGIVRRDVIRVITPGTYFEKEVCGVAAVYVKNKKHHCAYLNPSTGEFVAGSFSSEGAQEFLLKFSPKELLVLPNYPTEKLQKILKVFINPIKEEDVEEGYRLLKEDMGVYHPTALGFEEEGPLYACGVLYRYLKITQKGFMPLVGRPKPYSDEGYVRIDYRTRRGLELIESYEGREDLSLLGVIDRTLTSMGRRLLRFYLLHPFGKREKILKVQEAVEELLKDRELLKDVREVLEGMPDLERLVSRISGNVATPRDLVLLKKAAEKVSKLKALLMERAKSQLLRELAEKMEDLEDLRRDIDNTLVEDPPLHVKEGGLIKEGVNPTLDELRSIKEKGEQILREYEDRLRRETGINSLKIGFNKVMGYYIEVTKPNLRFVPSYFKRRQTLSSGERFTTQELETLEEKLLSADVRIKELEYQLFLQLRERVLEKLPAVSSTASPVAHVDYLQSLAYVALQKGWIKPQMVEEPVLHIEEGRHPVVEAYVKDFVPNDTHMDESSFVYIITGPNMAGKSSYIRQVALLTLLAHMGSFLPCRSARIGIVSSIHARVGSGDVLALGISTFMNEMLEVAGILSSADRRSLIVLDEVGRGTSTHDGIAISKAIVEYIVRKIGARTLVATHYTELTELEDKLPHVVNYHMAVSRDGSQIKFLYRLRRGKAEASLGIYVAKMAGLPQEVVNRAQELLSEPILEKVYEKSQEEEAKRLTEEILRLIEGIDIATTTPLDALITLARLKEMVKNIRYTHKW</sequence>
<dbReference type="AlphaFoldDB" id="D3SNW5"/>
<evidence type="ECO:0000256" key="5">
    <source>
        <dbReference type="ARBA" id="ARBA00022840"/>
    </source>
</evidence>
<evidence type="ECO:0000313" key="14">
    <source>
        <dbReference type="Proteomes" id="UP000002043"/>
    </source>
</evidence>
<dbReference type="KEGG" id="tal:Thal_0217"/>
<dbReference type="NCBIfam" id="NF003810">
    <property type="entry name" value="PRK05399.1"/>
    <property type="match status" value="1"/>
</dbReference>
<feature type="coiled-coil region" evidence="11">
    <location>
        <begin position="378"/>
        <end position="448"/>
    </location>
</feature>
<feature type="domain" description="DNA mismatch repair proteins mutS family" evidence="12">
    <location>
        <begin position="682"/>
        <end position="698"/>
    </location>
</feature>
<dbReference type="InterPro" id="IPR036187">
    <property type="entry name" value="DNA_mismatch_repair_MutS_sf"/>
</dbReference>
<dbReference type="Gene3D" id="3.30.420.110">
    <property type="entry name" value="MutS, connector domain"/>
    <property type="match status" value="1"/>
</dbReference>
<dbReference type="SUPFAM" id="SSF55271">
    <property type="entry name" value="DNA repair protein MutS, domain I"/>
    <property type="match status" value="1"/>
</dbReference>
<dbReference type="InterPro" id="IPR045076">
    <property type="entry name" value="MutS"/>
</dbReference>
<dbReference type="InterPro" id="IPR007696">
    <property type="entry name" value="DNA_mismatch_repair_MutS_core"/>
</dbReference>
<keyword evidence="4 9" id="KW-0227">DNA damage</keyword>
<dbReference type="InterPro" id="IPR017261">
    <property type="entry name" value="DNA_mismatch_repair_MutS/MSH"/>
</dbReference>
<dbReference type="PANTHER" id="PTHR11361">
    <property type="entry name" value="DNA MISMATCH REPAIR PROTEIN MUTS FAMILY MEMBER"/>
    <property type="match status" value="1"/>
</dbReference>